<evidence type="ECO:0000313" key="14">
    <source>
        <dbReference type="WBParaSite" id="ASIM_0000014001-mRNA-1"/>
    </source>
</evidence>
<dbReference type="CDD" id="cd01314">
    <property type="entry name" value="D-HYD"/>
    <property type="match status" value="1"/>
</dbReference>
<evidence type="ECO:0000256" key="8">
    <source>
        <dbReference type="ARBA" id="ARBA00039113"/>
    </source>
</evidence>
<feature type="modified residue" description="N6-carboxylysine" evidence="9">
    <location>
        <position position="1122"/>
    </location>
</feature>
<evidence type="ECO:0000256" key="5">
    <source>
        <dbReference type="ARBA" id="ARBA00022801"/>
    </source>
</evidence>
<dbReference type="InterPro" id="IPR011778">
    <property type="entry name" value="Hydantoinase/dihydroPyrase"/>
</dbReference>
<accession>A0A0M3IY27</accession>
<feature type="compositionally biased region" description="Low complexity" evidence="10">
    <location>
        <begin position="342"/>
        <end position="353"/>
    </location>
</feature>
<evidence type="ECO:0000256" key="10">
    <source>
        <dbReference type="SAM" id="MobiDB-lite"/>
    </source>
</evidence>
<dbReference type="InterPro" id="IPR011059">
    <property type="entry name" value="Metal-dep_hydrolase_composite"/>
</dbReference>
<dbReference type="GO" id="GO:0006208">
    <property type="term" value="P:pyrimidine nucleobase catabolic process"/>
    <property type="evidence" value="ECO:0007669"/>
    <property type="project" value="TreeGrafter"/>
</dbReference>
<dbReference type="Gene3D" id="2.30.40.10">
    <property type="entry name" value="Urease, subunit C, domain 1"/>
    <property type="match status" value="2"/>
</dbReference>
<comment type="similarity">
    <text evidence="2">Belongs to the metallo-dependent hydrolases superfamily. Hydantoinase/dihydropyrimidinase family.</text>
</comment>
<keyword evidence="4" id="KW-0479">Metal-binding</keyword>
<feature type="compositionally biased region" description="Polar residues" evidence="10">
    <location>
        <begin position="937"/>
        <end position="947"/>
    </location>
</feature>
<evidence type="ECO:0000256" key="3">
    <source>
        <dbReference type="ARBA" id="ARBA00011881"/>
    </source>
</evidence>
<comment type="cofactor">
    <cofactor evidence="1">
        <name>Zn(2+)</name>
        <dbReference type="ChEBI" id="CHEBI:29105"/>
    </cofactor>
</comment>
<dbReference type="PANTHER" id="PTHR11647:SF1">
    <property type="entry name" value="COLLAPSIN RESPONSE MEDIATOR PROTEIN"/>
    <property type="match status" value="1"/>
</dbReference>
<dbReference type="GO" id="GO:0046872">
    <property type="term" value="F:metal ion binding"/>
    <property type="evidence" value="ECO:0007669"/>
    <property type="project" value="UniProtKB-KW"/>
</dbReference>
<evidence type="ECO:0000256" key="9">
    <source>
        <dbReference type="PIRSR" id="PIRSR611778-50"/>
    </source>
</evidence>
<keyword evidence="5" id="KW-0378">Hydrolase</keyword>
<dbReference type="GO" id="GO:0004157">
    <property type="term" value="F:dihydropyrimidinase activity"/>
    <property type="evidence" value="ECO:0007669"/>
    <property type="project" value="UniProtKB-EC"/>
</dbReference>
<evidence type="ECO:0000256" key="7">
    <source>
        <dbReference type="ARBA" id="ARBA00036696"/>
    </source>
</evidence>
<keyword evidence="13" id="KW-1185">Reference proteome</keyword>
<dbReference type="Gene3D" id="3.20.20.140">
    <property type="entry name" value="Metal-dependent hydrolases"/>
    <property type="match status" value="2"/>
</dbReference>
<comment type="subunit">
    <text evidence="3">Homotetramer.</text>
</comment>
<dbReference type="SUPFAM" id="SSF51556">
    <property type="entry name" value="Metallo-dependent hydrolases"/>
    <property type="match status" value="2"/>
</dbReference>
<evidence type="ECO:0000256" key="1">
    <source>
        <dbReference type="ARBA" id="ARBA00001947"/>
    </source>
</evidence>
<evidence type="ECO:0000256" key="6">
    <source>
        <dbReference type="ARBA" id="ARBA00022833"/>
    </source>
</evidence>
<comment type="catalytic activity">
    <reaction evidence="7">
        <text>5,6-dihydrouracil + H2O = 3-(carbamoylamino)propanoate + H(+)</text>
        <dbReference type="Rhea" id="RHEA:16121"/>
        <dbReference type="ChEBI" id="CHEBI:11892"/>
        <dbReference type="ChEBI" id="CHEBI:15377"/>
        <dbReference type="ChEBI" id="CHEBI:15378"/>
        <dbReference type="ChEBI" id="CHEBI:15901"/>
        <dbReference type="EC" id="3.5.2.2"/>
    </reaction>
</comment>
<evidence type="ECO:0000256" key="2">
    <source>
        <dbReference type="ARBA" id="ARBA00008829"/>
    </source>
</evidence>
<organism evidence="14">
    <name type="scientific">Anisakis simplex</name>
    <name type="common">Herring worm</name>
    <dbReference type="NCBI Taxonomy" id="6269"/>
    <lineage>
        <taxon>Eukaryota</taxon>
        <taxon>Metazoa</taxon>
        <taxon>Ecdysozoa</taxon>
        <taxon>Nematoda</taxon>
        <taxon>Chromadorea</taxon>
        <taxon>Rhabditida</taxon>
        <taxon>Spirurina</taxon>
        <taxon>Ascaridomorpha</taxon>
        <taxon>Ascaridoidea</taxon>
        <taxon>Anisakidae</taxon>
        <taxon>Anisakis</taxon>
        <taxon>Anisakis simplex complex</taxon>
    </lineage>
</organism>
<dbReference type="PANTHER" id="PTHR11647">
    <property type="entry name" value="HYDRANTOINASE/DIHYDROPYRIMIDINASE FAMILY MEMBER"/>
    <property type="match status" value="1"/>
</dbReference>
<dbReference type="NCBIfam" id="TIGR02033">
    <property type="entry name" value="D-hydantoinase"/>
    <property type="match status" value="1"/>
</dbReference>
<feature type="region of interest" description="Disordered" evidence="10">
    <location>
        <begin position="287"/>
        <end position="325"/>
    </location>
</feature>
<feature type="region of interest" description="Disordered" evidence="10">
    <location>
        <begin position="342"/>
        <end position="461"/>
    </location>
</feature>
<gene>
    <name evidence="12" type="ORF">ASIM_LOCUS55</name>
</gene>
<dbReference type="SUPFAM" id="SSF51338">
    <property type="entry name" value="Composite domain of metallo-dependent hydrolases"/>
    <property type="match status" value="2"/>
</dbReference>
<dbReference type="FunFam" id="3.20.20.140:FF:000076">
    <property type="entry name" value="Dihydropyrimidinase like 2"/>
    <property type="match status" value="1"/>
</dbReference>
<feature type="compositionally biased region" description="Basic and acidic residues" evidence="10">
    <location>
        <begin position="405"/>
        <end position="421"/>
    </location>
</feature>
<dbReference type="InterPro" id="IPR050378">
    <property type="entry name" value="Metallo-dep_Hydrolases_sf"/>
</dbReference>
<feature type="compositionally biased region" description="Low complexity" evidence="10">
    <location>
        <begin position="63"/>
        <end position="88"/>
    </location>
</feature>
<feature type="domain" description="Amidohydrolase-related" evidence="11">
    <location>
        <begin position="796"/>
        <end position="868"/>
    </location>
</feature>
<dbReference type="EC" id="3.5.2.2" evidence="8"/>
<dbReference type="InterPro" id="IPR032466">
    <property type="entry name" value="Metal_Hydrolase"/>
</dbReference>
<dbReference type="FunFam" id="3.20.20.140:FF:000001">
    <property type="entry name" value="Dihydropyrimidinase like 3"/>
    <property type="match status" value="1"/>
</dbReference>
<evidence type="ECO:0000313" key="12">
    <source>
        <dbReference type="EMBL" id="VDK17321.1"/>
    </source>
</evidence>
<feature type="region of interest" description="Disordered" evidence="10">
    <location>
        <begin position="27"/>
        <end position="88"/>
    </location>
</feature>
<evidence type="ECO:0000256" key="4">
    <source>
        <dbReference type="ARBA" id="ARBA00022723"/>
    </source>
</evidence>
<evidence type="ECO:0000259" key="11">
    <source>
        <dbReference type="Pfam" id="PF01979"/>
    </source>
</evidence>
<feature type="compositionally biased region" description="Acidic residues" evidence="10">
    <location>
        <begin position="393"/>
        <end position="404"/>
    </location>
</feature>
<comment type="PTM">
    <text evidence="9">Carbamylation allows a single lysine to coordinate two divalent metal cations.</text>
</comment>
<dbReference type="WBParaSite" id="ASIM_0000014001-mRNA-1">
    <property type="protein sequence ID" value="ASIM_0000014001-mRNA-1"/>
    <property type="gene ID" value="ASIM_0000014001"/>
</dbReference>
<sequence>MYAWLISNELNSTITINTDAVTLNEQPVNVPTTSKNVSPSSIKTTTSSHSPRSVTSPRHGRSSPRTNPSSSSSPRTTTQHADAAAAAAVASSFSKDAIRETLLQPSPSLQRTRMSRKGLEVSAAMLELFGGKPAVDASASLEQIDAHSSLSELGQKSHTEGATMAVNSTDSTKPLDEVPSNAIDTDIKNSIAISERQLLTERKQLLNDQSTVFTMGTEISNSKRRKDFDSGVSSEPGPELFTEQNVVIDGDSSIVTTGVTDDIPQLPEERHRTTDIAELETATVLSYSTNTSSSSQLSSRSSKRRTSNKKKNDADAPGPEYYGENEDETATTYCALASNNAVRSTSSFSSSSNDSRRSSSFEGTNLATAASGDRDVTANGKKQREKSIGTMGDEGEGEGNVDEEMVLRQNEKRDDEQRQQMREGGGVEAENARDEEDDNTLHKAKSRTNDSGSAAGEQVDGMPVATQAPILIRGAQIVNDDSIFNADVLIEDRIIKQVSTSLDAPNGATIIDGNGKLLLPAGIDVHTDLSSANNADDFATGSKAALAGGTTTVIDVVIPRSTESILGACDRVRKAAEQKALCNFAFSVMISSWNDIVKKEMGLVVKEKAINSFIIDLRSDEHLFQAFEYCKSIGAHARVLPYNKNIVSFLERKMISLGITGPEGYLQSRPESLEGEFVDRLAVLSNLTNCPVSVMSVSSSEARDAVMRGRFTSLIYPEISVSALASNGTHYFNKCSRHASAHLTPCPLRVDQRTPTLLVECLANSPLCVCVSDHRGLRDRTLGCSDFTQMPVGVSALEERMSVVWEKAVYQGYMDPMRFVAVTSSNAAKIFNLYPKKGRIAVGADADVVLWDTSVKRKFSSKTQQSQSDFSIFESFVAHAAPLLTVCDGRLAYRDGKFDNEAGHFVPLSTHSPYLFCVVQQRDRVQVPEKVERDEASSTFGGSQTHRASPPFRQTAEARHHPRNQFDTTFGIEQDARSTRASTKVLNPPGGRSTGFCAVGESLSKPQNLKREIDAEGRYVMPGGIDPHTHLQFPFMGQVSVDDFYIGSRAALAGGTTMFIDFVIPQKSELPLAAYGKWREWADSKVCCDYGLSMAITSFNETVKKEMQMLVESAEFGINSFKFFMAYNEFMLNDDELYQAMLECARIGALARVHAENGRVIIEKQKELLKQGITGPEGHPQSRPEQLEAEATNRACVLASQANCPLYIVHVMSKDAARVIATHRLRGNVVFGEPIAAGLATDGSHYYNEDWCHAAGHVLSPPLSRDQNTPSILMDLLACGQLHLTATDNCTFTMEQKMAGRNDFTKIPNGVNGIEDRMSVVWEKGVCGGKIDAMRFVAITSSTAAKIFNIYPRKGRIAVGSDADLIIWNGDAKRTISAKTHHHACDFNIFEGMTVHGVCEKTICRGEVVWENGQLNVERGFGRFVKLTPFSKYCFATISQRAQVFRFFKKIV</sequence>
<proteinExistence type="inferred from homology"/>
<name>A0A0M3IY27_ANISI</name>
<keyword evidence="6" id="KW-0862">Zinc</keyword>
<protein>
    <recommendedName>
        <fullName evidence="8">dihydropyrimidinase</fullName>
        <ecNumber evidence="8">3.5.2.2</ecNumber>
    </recommendedName>
</protein>
<feature type="region of interest" description="Disordered" evidence="10">
    <location>
        <begin position="929"/>
        <end position="965"/>
    </location>
</feature>
<evidence type="ECO:0000313" key="13">
    <source>
        <dbReference type="Proteomes" id="UP000267096"/>
    </source>
</evidence>
<dbReference type="EMBL" id="UYRR01000011">
    <property type="protein sequence ID" value="VDK17321.1"/>
    <property type="molecule type" value="Genomic_DNA"/>
</dbReference>
<dbReference type="InterPro" id="IPR006680">
    <property type="entry name" value="Amidohydro-rel"/>
</dbReference>
<feature type="domain" description="Amidohydrolase-related" evidence="11">
    <location>
        <begin position="1019"/>
        <end position="1409"/>
    </location>
</feature>
<dbReference type="OrthoDB" id="10258955at2759"/>
<dbReference type="Proteomes" id="UP000267096">
    <property type="component" value="Unassembled WGS sequence"/>
</dbReference>
<dbReference type="Pfam" id="PF01979">
    <property type="entry name" value="Amidohydro_1"/>
    <property type="match status" value="2"/>
</dbReference>
<reference evidence="14" key="1">
    <citation type="submission" date="2016-04" db="UniProtKB">
        <authorList>
            <consortium name="WormBaseParasite"/>
        </authorList>
    </citation>
    <scope>IDENTIFICATION</scope>
</reference>
<reference evidence="12 13" key="2">
    <citation type="submission" date="2018-11" db="EMBL/GenBank/DDBJ databases">
        <authorList>
            <consortium name="Pathogen Informatics"/>
        </authorList>
    </citation>
    <scope>NUCLEOTIDE SEQUENCE [LARGE SCALE GENOMIC DNA]</scope>
</reference>
<feature type="compositionally biased region" description="Low complexity" evidence="10">
    <location>
        <begin position="287"/>
        <end position="300"/>
    </location>
</feature>
<dbReference type="GO" id="GO:0005829">
    <property type="term" value="C:cytosol"/>
    <property type="evidence" value="ECO:0007669"/>
    <property type="project" value="TreeGrafter"/>
</dbReference>
<feature type="compositionally biased region" description="Polar residues" evidence="10">
    <location>
        <begin position="27"/>
        <end position="56"/>
    </location>
</feature>